<dbReference type="SUPFAM" id="SSF52540">
    <property type="entry name" value="P-loop containing nucleoside triphosphate hydrolases"/>
    <property type="match status" value="2"/>
</dbReference>
<dbReference type="InterPro" id="IPR041546">
    <property type="entry name" value="ClpA/ClpB_AAA_lid"/>
</dbReference>
<comment type="function">
    <text evidence="11">Part of a stress-induced multi-chaperone system, it is involved in the recovery of the cell from heat-induced damage, in cooperation with DnaK, DnaJ and GrpE.</text>
</comment>
<protein>
    <recommendedName>
        <fullName evidence="11">Chaperone protein ClpB</fullName>
    </recommendedName>
</protein>
<dbReference type="InterPro" id="IPR036628">
    <property type="entry name" value="Clp_N_dom_sf"/>
</dbReference>
<dbReference type="PROSITE" id="PS51903">
    <property type="entry name" value="CLP_R"/>
    <property type="match status" value="1"/>
</dbReference>
<dbReference type="InterPro" id="IPR004176">
    <property type="entry name" value="Clp_R_N"/>
</dbReference>
<evidence type="ECO:0000256" key="9">
    <source>
        <dbReference type="PROSITE-ProRule" id="PRU01251"/>
    </source>
</evidence>
<comment type="subunit">
    <text evidence="8">Homohexamer. The oligomerization is ATP-dependent.</text>
</comment>
<evidence type="ECO:0000256" key="6">
    <source>
        <dbReference type="ARBA" id="ARBA00023054"/>
    </source>
</evidence>
<evidence type="ECO:0000313" key="14">
    <source>
        <dbReference type="Proteomes" id="UP000306912"/>
    </source>
</evidence>
<dbReference type="GO" id="GO:0042026">
    <property type="term" value="P:protein refolding"/>
    <property type="evidence" value="ECO:0007669"/>
    <property type="project" value="UniProtKB-UniRule"/>
</dbReference>
<evidence type="ECO:0000256" key="3">
    <source>
        <dbReference type="ARBA" id="ARBA00022737"/>
    </source>
</evidence>
<dbReference type="SMART" id="SM00382">
    <property type="entry name" value="AAA"/>
    <property type="match status" value="2"/>
</dbReference>
<dbReference type="Pfam" id="PF10431">
    <property type="entry name" value="ClpB_D2-small"/>
    <property type="match status" value="1"/>
</dbReference>
<dbReference type="FunFam" id="3.40.50.300:FF:000025">
    <property type="entry name" value="ATP-dependent Clp protease subunit"/>
    <property type="match status" value="1"/>
</dbReference>
<dbReference type="InterPro" id="IPR017730">
    <property type="entry name" value="Chaperonin_ClpB"/>
</dbReference>
<dbReference type="Gene3D" id="1.10.8.60">
    <property type="match status" value="1"/>
</dbReference>
<dbReference type="InterPro" id="IPR003959">
    <property type="entry name" value="ATPase_AAA_core"/>
</dbReference>
<gene>
    <name evidence="11 13" type="primary">clpB</name>
    <name evidence="13" type="ORF">FEZ08_08755</name>
</gene>
<dbReference type="InterPro" id="IPR027417">
    <property type="entry name" value="P-loop_NTPase"/>
</dbReference>
<keyword evidence="11" id="KW-0346">Stress response</keyword>
<dbReference type="AlphaFoldDB" id="A0A5R8Q9Z5"/>
<evidence type="ECO:0000259" key="12">
    <source>
        <dbReference type="PROSITE" id="PS51903"/>
    </source>
</evidence>
<dbReference type="Gene3D" id="1.10.1780.10">
    <property type="entry name" value="Clp, N-terminal domain"/>
    <property type="match status" value="1"/>
</dbReference>
<dbReference type="CDD" id="cd00009">
    <property type="entry name" value="AAA"/>
    <property type="match status" value="1"/>
</dbReference>
<reference evidence="13 14" key="1">
    <citation type="submission" date="2019-05" db="EMBL/GenBank/DDBJ databases">
        <title>Culicoidintestinum kansasii gen. nov., sp. nov. from the gastrointestinal tract of the biting midge, Culicoides sonorensis.</title>
        <authorList>
            <person name="Neupane S."/>
            <person name="Ghosh A."/>
            <person name="Gunther S."/>
            <person name="Martin K."/>
            <person name="Zurek L."/>
        </authorList>
    </citation>
    <scope>NUCLEOTIDE SEQUENCE [LARGE SCALE GENOMIC DNA]</scope>
    <source>
        <strain evidence="13 14">CS-1</strain>
    </source>
</reference>
<dbReference type="EMBL" id="VBWP01000008">
    <property type="protein sequence ID" value="TLG72469.1"/>
    <property type="molecule type" value="Genomic_DNA"/>
</dbReference>
<dbReference type="PRINTS" id="PR00300">
    <property type="entry name" value="CLPPROTEASEA"/>
</dbReference>
<evidence type="ECO:0000256" key="8">
    <source>
        <dbReference type="ARBA" id="ARBA00026057"/>
    </source>
</evidence>
<evidence type="ECO:0000256" key="10">
    <source>
        <dbReference type="RuleBase" id="RU004432"/>
    </source>
</evidence>
<keyword evidence="4 10" id="KW-0547">Nucleotide-binding</keyword>
<evidence type="ECO:0000313" key="13">
    <source>
        <dbReference type="EMBL" id="TLG72469.1"/>
    </source>
</evidence>
<evidence type="ECO:0000256" key="2">
    <source>
        <dbReference type="ARBA" id="ARBA00008675"/>
    </source>
</evidence>
<dbReference type="Gene3D" id="3.40.50.300">
    <property type="entry name" value="P-loop containing nucleotide triphosphate hydrolases"/>
    <property type="match status" value="3"/>
</dbReference>
<keyword evidence="5 10" id="KW-0067">ATP-binding</keyword>
<feature type="coiled-coil region" evidence="11">
    <location>
        <begin position="406"/>
        <end position="493"/>
    </location>
</feature>
<dbReference type="InterPro" id="IPR018368">
    <property type="entry name" value="ClpA/B_CS1"/>
</dbReference>
<dbReference type="Pfam" id="PF07724">
    <property type="entry name" value="AAA_2"/>
    <property type="match status" value="1"/>
</dbReference>
<name>A0A5R8Q9Z5_9FIRM</name>
<evidence type="ECO:0000256" key="7">
    <source>
        <dbReference type="ARBA" id="ARBA00023186"/>
    </source>
</evidence>
<comment type="subcellular location">
    <subcellularLocation>
        <location evidence="1 11">Cytoplasm</location>
    </subcellularLocation>
</comment>
<dbReference type="Proteomes" id="UP000306912">
    <property type="component" value="Unassembled WGS sequence"/>
</dbReference>
<evidence type="ECO:0000256" key="5">
    <source>
        <dbReference type="ARBA" id="ARBA00022840"/>
    </source>
</evidence>
<dbReference type="PROSITE" id="PS00870">
    <property type="entry name" value="CLPAB_1"/>
    <property type="match status" value="1"/>
</dbReference>
<dbReference type="FunCoup" id="A0A5R8Q9Z5">
    <property type="interactions" value="324"/>
</dbReference>
<dbReference type="SMART" id="SM01086">
    <property type="entry name" value="ClpB_D2-small"/>
    <property type="match status" value="1"/>
</dbReference>
<comment type="caution">
    <text evidence="13">The sequence shown here is derived from an EMBL/GenBank/DDBJ whole genome shotgun (WGS) entry which is preliminary data.</text>
</comment>
<evidence type="ECO:0000256" key="11">
    <source>
        <dbReference type="RuleBase" id="RU362034"/>
    </source>
</evidence>
<dbReference type="InterPro" id="IPR019489">
    <property type="entry name" value="Clp_ATPase_C"/>
</dbReference>
<proteinExistence type="inferred from homology"/>
<dbReference type="FunFam" id="3.40.50.300:FF:000010">
    <property type="entry name" value="Chaperone clpB 1, putative"/>
    <property type="match status" value="1"/>
</dbReference>
<dbReference type="Pfam" id="PF17871">
    <property type="entry name" value="AAA_lid_9"/>
    <property type="match status" value="1"/>
</dbReference>
<keyword evidence="14" id="KW-1185">Reference proteome</keyword>
<dbReference type="PANTHER" id="PTHR11638">
    <property type="entry name" value="ATP-DEPENDENT CLP PROTEASE"/>
    <property type="match status" value="1"/>
</dbReference>
<dbReference type="RefSeq" id="WP_138191463.1">
    <property type="nucleotide sequence ID" value="NZ_VBWP01000008.1"/>
</dbReference>
<comment type="similarity">
    <text evidence="2 10">Belongs to the ClpA/ClpB family.</text>
</comment>
<dbReference type="GO" id="GO:0005737">
    <property type="term" value="C:cytoplasm"/>
    <property type="evidence" value="ECO:0007669"/>
    <property type="project" value="UniProtKB-SubCell"/>
</dbReference>
<dbReference type="GO" id="GO:0034605">
    <property type="term" value="P:cellular response to heat"/>
    <property type="evidence" value="ECO:0007669"/>
    <property type="project" value="TreeGrafter"/>
</dbReference>
<dbReference type="NCBIfam" id="TIGR03346">
    <property type="entry name" value="chaperone_ClpB"/>
    <property type="match status" value="1"/>
</dbReference>
<evidence type="ECO:0000256" key="4">
    <source>
        <dbReference type="ARBA" id="ARBA00022741"/>
    </source>
</evidence>
<dbReference type="InParanoid" id="A0A5R8Q9Z5"/>
<dbReference type="InterPro" id="IPR050130">
    <property type="entry name" value="ClpA_ClpB"/>
</dbReference>
<dbReference type="GO" id="GO:0016887">
    <property type="term" value="F:ATP hydrolysis activity"/>
    <property type="evidence" value="ECO:0007669"/>
    <property type="project" value="InterPro"/>
</dbReference>
<dbReference type="CDD" id="cd19499">
    <property type="entry name" value="RecA-like_ClpB_Hsp104-like"/>
    <property type="match status" value="1"/>
</dbReference>
<dbReference type="OrthoDB" id="9803641at2"/>
<feature type="domain" description="Clp R" evidence="12">
    <location>
        <begin position="3"/>
        <end position="147"/>
    </location>
</feature>
<sequence length="861" mass="96676">MNPQQFTFKLQEAFVEAEATAKSYKHSQIETIHLIYVLLTASDSLFGRILELMRIDRASVIKGIEAILEKMPTVNEVPVQLPPSRELIDVLQRSQNIMKKMDDEYISVEHVLLAVTENPEPKLKPVWQTFGITKDKLSETITTIRGSQHVSSQDPESTYEVLEKYGRNLVEDVRSGKIDPVIGRDEEIRRVIRILSRKTKNNPVLIGEPGVGKTAIVEGLAQRIVRQDVPEGLKEKTIFELDMGALIAGAKFRGEFEERLKAVLNEVKKSDGKIILFIDEIHTLVGAGKTEGAMDAGNLLKPMLARGELHCIGATTLGEYQKYVEKDPALERRFQKVLVEEPTIEDTISILRGLKERFEIHHGVRIHDNAIVAAATLSNRYISDRFLPDKAIDLIDEACATIRTEIDSMPAELDELTRRVRQLEIEETSLKQESDKGSKLRLEDLQKELADLKEKETVMRAQWEKEKASIGGVQKLKEQLDNARREFELAQTNSDFEAAARLQYGVIPDLEKQIDEAENETVSVGSSENKLLTEAVTEEEVAEIVSRWTHIPVTKLVQGERSRLMNLESILAERVVGQDEALQKVSDAIIRARAGIKDPKRPIGSFMFLGPTGVGKTEVARALAENLFDSEDQMIRIDMSEYMERHSVARLVGAPPGYVGYDEGGQLTEAVRQKPYSIVLLDEIEKAHPDVFNILLQVLDDGRITDSKGRTVDFKNTIIIMTSNLGSEYLLEEGNTAAAEEKVQTLLHAHFRPEFLNRVDDIVIFAPLGEALVEQIVQKFVADIGERLAEQHITIELTDAALKQIATDGFEPQFGARPLKRYIQKHVETVVAKAIISGIVLPNSLVTVDYKDGQFITETRY</sequence>
<dbReference type="GO" id="GO:0005524">
    <property type="term" value="F:ATP binding"/>
    <property type="evidence" value="ECO:0007669"/>
    <property type="project" value="UniProtKB-UniRule"/>
</dbReference>
<comment type="subunit">
    <text evidence="11">Homohexamer; The oligomerization is ATP-dependent.</text>
</comment>
<dbReference type="InterPro" id="IPR001270">
    <property type="entry name" value="ClpA/B"/>
</dbReference>
<keyword evidence="3 9" id="KW-0677">Repeat</keyword>
<accession>A0A5R8Q9Z5</accession>
<dbReference type="InterPro" id="IPR028299">
    <property type="entry name" value="ClpA/B_CS2"/>
</dbReference>
<organism evidence="13 14">
    <name type="scientific">Culicoidibacter larvae</name>
    <dbReference type="NCBI Taxonomy" id="2579976"/>
    <lineage>
        <taxon>Bacteria</taxon>
        <taxon>Bacillati</taxon>
        <taxon>Bacillota</taxon>
        <taxon>Culicoidibacteria</taxon>
        <taxon>Culicoidibacterales</taxon>
        <taxon>Culicoidibacteraceae</taxon>
        <taxon>Culicoidibacter</taxon>
    </lineage>
</organism>
<evidence type="ECO:0000256" key="1">
    <source>
        <dbReference type="ARBA" id="ARBA00004496"/>
    </source>
</evidence>
<keyword evidence="6 11" id="KW-0175">Coiled coil</keyword>
<dbReference type="Pfam" id="PF02861">
    <property type="entry name" value="Clp_N"/>
    <property type="match status" value="1"/>
</dbReference>
<dbReference type="InterPro" id="IPR003593">
    <property type="entry name" value="AAA+_ATPase"/>
</dbReference>
<keyword evidence="11" id="KW-0963">Cytoplasm</keyword>
<dbReference type="PROSITE" id="PS00871">
    <property type="entry name" value="CLPAB_2"/>
    <property type="match status" value="1"/>
</dbReference>
<dbReference type="FunFam" id="3.40.50.300:FF:000120">
    <property type="entry name" value="ATP-dependent chaperone ClpB"/>
    <property type="match status" value="1"/>
</dbReference>
<dbReference type="Pfam" id="PF00004">
    <property type="entry name" value="AAA"/>
    <property type="match status" value="1"/>
</dbReference>
<dbReference type="PANTHER" id="PTHR11638:SF18">
    <property type="entry name" value="HEAT SHOCK PROTEIN 104"/>
    <property type="match status" value="1"/>
</dbReference>
<keyword evidence="7 10" id="KW-0143">Chaperone</keyword>
<dbReference type="SUPFAM" id="SSF81923">
    <property type="entry name" value="Double Clp-N motif"/>
    <property type="match status" value="1"/>
</dbReference>